<dbReference type="InterPro" id="IPR012913">
    <property type="entry name" value="OS9-like_dom"/>
</dbReference>
<evidence type="ECO:0000256" key="9">
    <source>
        <dbReference type="SAM" id="SignalP"/>
    </source>
</evidence>
<dbReference type="AlphaFoldDB" id="A0A1B9GS07"/>
<feature type="chain" id="PRO_5008627319" description="Protein OS-9 homolog" evidence="9">
    <location>
        <begin position="23"/>
        <end position="746"/>
    </location>
</feature>
<evidence type="ECO:0000256" key="2">
    <source>
        <dbReference type="ARBA" id="ARBA00009918"/>
    </source>
</evidence>
<dbReference type="EMBL" id="KI669503">
    <property type="protein sequence ID" value="OCF33859.1"/>
    <property type="molecule type" value="Genomic_DNA"/>
</dbReference>
<evidence type="ECO:0000313" key="11">
    <source>
        <dbReference type="EMBL" id="OCF33859.1"/>
    </source>
</evidence>
<evidence type="ECO:0000256" key="5">
    <source>
        <dbReference type="ARBA" id="ARBA00022734"/>
    </source>
</evidence>
<feature type="compositionally biased region" description="Basic and acidic residues" evidence="8">
    <location>
        <begin position="540"/>
        <end position="552"/>
    </location>
</feature>
<dbReference type="STRING" id="1296120.A0A1B9GS07"/>
<feature type="compositionally biased region" description="Basic and acidic residues" evidence="8">
    <location>
        <begin position="733"/>
        <end position="746"/>
    </location>
</feature>
<keyword evidence="6" id="KW-0256">Endoplasmic reticulum</keyword>
<evidence type="ECO:0000259" key="10">
    <source>
        <dbReference type="PROSITE" id="PS51914"/>
    </source>
</evidence>
<dbReference type="InterPro" id="IPR009011">
    <property type="entry name" value="Man6P_isomerase_rcpt-bd_dom_sf"/>
</dbReference>
<dbReference type="GO" id="GO:0030968">
    <property type="term" value="P:endoplasmic reticulum unfolded protein response"/>
    <property type="evidence" value="ECO:0007669"/>
    <property type="project" value="InterPro"/>
</dbReference>
<dbReference type="GO" id="GO:0005788">
    <property type="term" value="C:endoplasmic reticulum lumen"/>
    <property type="evidence" value="ECO:0007669"/>
    <property type="project" value="TreeGrafter"/>
</dbReference>
<feature type="region of interest" description="Disordered" evidence="8">
    <location>
        <begin position="586"/>
        <end position="746"/>
    </location>
</feature>
<feature type="compositionally biased region" description="Low complexity" evidence="8">
    <location>
        <begin position="501"/>
        <end position="513"/>
    </location>
</feature>
<feature type="compositionally biased region" description="Gly residues" evidence="8">
    <location>
        <begin position="76"/>
        <end position="89"/>
    </location>
</feature>
<evidence type="ECO:0000256" key="4">
    <source>
        <dbReference type="ARBA" id="ARBA00022729"/>
    </source>
</evidence>
<dbReference type="PANTHER" id="PTHR15414">
    <property type="entry name" value="OS-9-RELATED"/>
    <property type="match status" value="1"/>
</dbReference>
<feature type="region of interest" description="Disordered" evidence="8">
    <location>
        <begin position="539"/>
        <end position="558"/>
    </location>
</feature>
<reference evidence="11 12" key="1">
    <citation type="submission" date="2013-07" db="EMBL/GenBank/DDBJ databases">
        <title>The Genome Sequence of Cryptococcus heveanensis BCC8398.</title>
        <authorList>
            <consortium name="The Broad Institute Genome Sequencing Platform"/>
            <person name="Cuomo C."/>
            <person name="Litvintseva A."/>
            <person name="Chen Y."/>
            <person name="Heitman J."/>
            <person name="Sun S."/>
            <person name="Springer D."/>
            <person name="Dromer F."/>
            <person name="Young S.K."/>
            <person name="Zeng Q."/>
            <person name="Gargeya S."/>
            <person name="Fitzgerald M."/>
            <person name="Abouelleil A."/>
            <person name="Alvarado L."/>
            <person name="Berlin A.M."/>
            <person name="Chapman S.B."/>
            <person name="Dewar J."/>
            <person name="Goldberg J."/>
            <person name="Griggs A."/>
            <person name="Gujja S."/>
            <person name="Hansen M."/>
            <person name="Howarth C."/>
            <person name="Imamovic A."/>
            <person name="Larimer J."/>
            <person name="McCowan C."/>
            <person name="Murphy C."/>
            <person name="Pearson M."/>
            <person name="Priest M."/>
            <person name="Roberts A."/>
            <person name="Saif S."/>
            <person name="Shea T."/>
            <person name="Sykes S."/>
            <person name="Wortman J."/>
            <person name="Nusbaum C."/>
            <person name="Birren B."/>
        </authorList>
    </citation>
    <scope>NUCLEOTIDE SEQUENCE [LARGE SCALE GENOMIC DNA]</scope>
    <source>
        <strain evidence="11 12">BCC8398</strain>
    </source>
</reference>
<feature type="region of interest" description="Disordered" evidence="8">
    <location>
        <begin position="76"/>
        <end position="122"/>
    </location>
</feature>
<evidence type="ECO:0000256" key="6">
    <source>
        <dbReference type="ARBA" id="ARBA00022824"/>
    </source>
</evidence>
<feature type="region of interest" description="Disordered" evidence="8">
    <location>
        <begin position="482"/>
        <end position="527"/>
    </location>
</feature>
<keyword evidence="12" id="KW-1185">Reference proteome</keyword>
<dbReference type="GO" id="GO:0030246">
    <property type="term" value="F:carbohydrate binding"/>
    <property type="evidence" value="ECO:0007669"/>
    <property type="project" value="UniProtKB-KW"/>
</dbReference>
<dbReference type="SUPFAM" id="SSF50911">
    <property type="entry name" value="Mannose 6-phosphate receptor domain"/>
    <property type="match status" value="1"/>
</dbReference>
<dbReference type="Pfam" id="PF07915">
    <property type="entry name" value="PRKCSH"/>
    <property type="match status" value="1"/>
</dbReference>
<dbReference type="GO" id="GO:0030970">
    <property type="term" value="P:retrograde protein transport, ER to cytosol"/>
    <property type="evidence" value="ECO:0007669"/>
    <property type="project" value="TreeGrafter"/>
</dbReference>
<dbReference type="OrthoDB" id="448954at2759"/>
<name>A0A1B9GS07_9TREE</name>
<dbReference type="InterPro" id="IPR044865">
    <property type="entry name" value="MRH_dom"/>
</dbReference>
<gene>
    <name evidence="11" type="ORF">I316_04571</name>
</gene>
<feature type="compositionally biased region" description="Basic residues" evidence="8">
    <location>
        <begin position="698"/>
        <end position="707"/>
    </location>
</feature>
<feature type="compositionally biased region" description="Basic and acidic residues" evidence="8">
    <location>
        <begin position="518"/>
        <end position="527"/>
    </location>
</feature>
<feature type="compositionally biased region" description="Basic and acidic residues" evidence="8">
    <location>
        <begin position="670"/>
        <end position="683"/>
    </location>
</feature>
<dbReference type="PROSITE" id="PS51914">
    <property type="entry name" value="MRH"/>
    <property type="match status" value="1"/>
</dbReference>
<keyword evidence="5" id="KW-0430">Lectin</keyword>
<sequence length="746" mass="80591">MHILALSALALLGASQQVQVQALRHDIHQLRDLYAYPKYEVQFLNDLPLSKSDAERFTSFGLGDVDDWLRARAGGGRGGGSDGGVGSNGFGVSTEGQAEGKRKSLGDGSGSSTEAGAEQRAGHNHLKLVPMNFAHPDEPHGPPYPYLCLMPSPNTTSHQLRMLDQMEDEIVEDHNNGSELDPSEGWAALGHLEGKCLYSKQGWFTYAYCHNSHIRQFRQAPHKHPHPPEGIVPTEDREYDAYTLGQVSPGALQRFTSTSSSGGDGGGNGQNDKSKPASLHKAQQANLPRVNGKANAGPRAGVGSDGGRDTSLSRNGGGDVSPTPAISFGHGASNRYLVQRWSHGTRCDKTGRPREVEVQIHCSMTTGDMIYMIKELSICQYVVIIHSPYLCGLPGFKARDLGAIQPAGIQCRQVVEDGEFDEWEKENEQKLKQKQNQLALDQAQAESDGGTRVDDTEKSIIEQKDKSIWNLGLPFGKRPTGADNNLASLFGLGSSGDTPSQQQQKQQQQQHQHFGLKGPEKMFGESEGDADRAALLMGQDGHHDHGQTKTETEGVDVDDGITFEDVQILSSGEQVAESQLREMLKKALSSLSDRTQTEHHGAAGGGGPAGNEDEENNGNGDGDAANGDGDGEEKVIFYTWEEDEDGTPILVDADDGEGSEDESGQTSEARGPRANDKDKNKDKHLLRKAISDFLGQKGKAKSKSKNKNKNEGSNSRRDTEDGNAIEEGNASDRGQKRGDRGSKDEL</sequence>
<protein>
    <recommendedName>
        <fullName evidence="3">Protein OS-9 homolog</fullName>
    </recommendedName>
</protein>
<dbReference type="Proteomes" id="UP000092666">
    <property type="component" value="Unassembled WGS sequence"/>
</dbReference>
<dbReference type="GO" id="GO:0005789">
    <property type="term" value="C:endoplasmic reticulum membrane"/>
    <property type="evidence" value="ECO:0007669"/>
    <property type="project" value="UniProtKB-SubCell"/>
</dbReference>
<comment type="similarity">
    <text evidence="2">Belongs to the OS-9 family.</text>
</comment>
<dbReference type="InterPro" id="IPR045149">
    <property type="entry name" value="OS-9-like"/>
</dbReference>
<feature type="compositionally biased region" description="Basic and acidic residues" evidence="8">
    <location>
        <begin position="708"/>
        <end position="720"/>
    </location>
</feature>
<evidence type="ECO:0000256" key="3">
    <source>
        <dbReference type="ARBA" id="ARBA00018727"/>
    </source>
</evidence>
<dbReference type="PANTHER" id="PTHR15414:SF0">
    <property type="entry name" value="ENDOPLASMIC RETICULUM LECTIN 1"/>
    <property type="match status" value="1"/>
</dbReference>
<keyword evidence="4 9" id="KW-0732">Signal</keyword>
<feature type="domain" description="MRH" evidence="10">
    <location>
        <begin position="194"/>
        <end position="393"/>
    </location>
</feature>
<evidence type="ECO:0000256" key="8">
    <source>
        <dbReference type="SAM" id="MobiDB-lite"/>
    </source>
</evidence>
<proteinExistence type="inferred from homology"/>
<reference evidence="12" key="2">
    <citation type="submission" date="2013-12" db="EMBL/GenBank/DDBJ databases">
        <title>Evolution of pathogenesis and genome organization in the Tremellales.</title>
        <authorList>
            <person name="Cuomo C."/>
            <person name="Litvintseva A."/>
            <person name="Heitman J."/>
            <person name="Chen Y."/>
            <person name="Sun S."/>
            <person name="Springer D."/>
            <person name="Dromer F."/>
            <person name="Young S."/>
            <person name="Zeng Q."/>
            <person name="Chapman S."/>
            <person name="Gujja S."/>
            <person name="Saif S."/>
            <person name="Birren B."/>
        </authorList>
    </citation>
    <scope>NUCLEOTIDE SEQUENCE [LARGE SCALE GENOMIC DNA]</scope>
    <source>
        <strain evidence="12">BCC8398</strain>
    </source>
</reference>
<feature type="region of interest" description="Disordered" evidence="8">
    <location>
        <begin position="246"/>
        <end position="326"/>
    </location>
</feature>
<evidence type="ECO:0000256" key="1">
    <source>
        <dbReference type="ARBA" id="ARBA00004367"/>
    </source>
</evidence>
<comment type="subcellular location">
    <subcellularLocation>
        <location evidence="1">Endoplasmic reticulum membrane</location>
        <topology evidence="1">Peripheral membrane protein</topology>
        <orientation evidence="1">Lumenal side</orientation>
    </subcellularLocation>
</comment>
<accession>A0A1B9GS07</accession>
<evidence type="ECO:0000313" key="12">
    <source>
        <dbReference type="Proteomes" id="UP000092666"/>
    </source>
</evidence>
<dbReference type="Gene3D" id="2.70.130.10">
    <property type="entry name" value="Mannose-6-phosphate receptor binding domain"/>
    <property type="match status" value="1"/>
</dbReference>
<keyword evidence="7" id="KW-1015">Disulfide bond</keyword>
<feature type="compositionally biased region" description="Acidic residues" evidence="8">
    <location>
        <begin position="640"/>
        <end position="663"/>
    </location>
</feature>
<feature type="signal peptide" evidence="9">
    <location>
        <begin position="1"/>
        <end position="22"/>
    </location>
</feature>
<evidence type="ECO:0000256" key="7">
    <source>
        <dbReference type="ARBA" id="ARBA00023157"/>
    </source>
</evidence>
<organism evidence="11 12">
    <name type="scientific">Kwoniella heveanensis BCC8398</name>
    <dbReference type="NCBI Taxonomy" id="1296120"/>
    <lineage>
        <taxon>Eukaryota</taxon>
        <taxon>Fungi</taxon>
        <taxon>Dikarya</taxon>
        <taxon>Basidiomycota</taxon>
        <taxon>Agaricomycotina</taxon>
        <taxon>Tremellomycetes</taxon>
        <taxon>Tremellales</taxon>
        <taxon>Cryptococcaceae</taxon>
        <taxon>Kwoniella</taxon>
    </lineage>
</organism>